<dbReference type="Gene3D" id="2.140.10.10">
    <property type="entry name" value="Quinoprotein alcohol dehydrogenase-like superfamily"/>
    <property type="match status" value="2"/>
</dbReference>
<evidence type="ECO:0000313" key="9">
    <source>
        <dbReference type="Proteomes" id="UP000637578"/>
    </source>
</evidence>
<comment type="cofactor">
    <cofactor evidence="1">
        <name>pyrroloquinoline quinone</name>
        <dbReference type="ChEBI" id="CHEBI:58442"/>
    </cofactor>
</comment>
<feature type="compositionally biased region" description="Low complexity" evidence="4">
    <location>
        <begin position="30"/>
        <end position="42"/>
    </location>
</feature>
<comment type="similarity">
    <text evidence="2">Belongs to the bacterial PQQ dehydrogenase family.</text>
</comment>
<reference evidence="8" key="1">
    <citation type="journal article" date="2014" name="Int. J. Syst. Evol. Microbiol.">
        <title>Complete genome sequence of Corynebacterium casei LMG S-19264T (=DSM 44701T), isolated from a smear-ripened cheese.</title>
        <authorList>
            <consortium name="US DOE Joint Genome Institute (JGI-PGF)"/>
            <person name="Walter F."/>
            <person name="Albersmeier A."/>
            <person name="Kalinowski J."/>
            <person name="Ruckert C."/>
        </authorList>
    </citation>
    <scope>NUCLEOTIDE SEQUENCE</scope>
    <source>
        <strain evidence="8">CGMCC 4.5737</strain>
    </source>
</reference>
<proteinExistence type="inferred from homology"/>
<dbReference type="InterPro" id="IPR002372">
    <property type="entry name" value="PQQ_rpt_dom"/>
</dbReference>
<feature type="region of interest" description="Disordered" evidence="4">
    <location>
        <begin position="30"/>
        <end position="67"/>
    </location>
</feature>
<dbReference type="GO" id="GO:0016491">
    <property type="term" value="F:oxidoreductase activity"/>
    <property type="evidence" value="ECO:0007669"/>
    <property type="project" value="UniProtKB-KW"/>
</dbReference>
<feature type="domain" description="Pyrrolo-quinoline quinone repeat" evidence="6">
    <location>
        <begin position="51"/>
        <end position="315"/>
    </location>
</feature>
<feature type="signal peptide" evidence="5">
    <location>
        <begin position="1"/>
        <end position="31"/>
    </location>
</feature>
<feature type="chain" id="PRO_5039079678" evidence="5">
    <location>
        <begin position="32"/>
        <end position="544"/>
    </location>
</feature>
<dbReference type="AlphaFoldDB" id="A0A8J3C9U6"/>
<evidence type="ECO:0000313" key="8">
    <source>
        <dbReference type="EMBL" id="GGM33830.1"/>
    </source>
</evidence>
<feature type="domain" description="Pyrrolo-quinoline quinone repeat" evidence="7">
    <location>
        <begin position="363"/>
        <end position="492"/>
    </location>
</feature>
<sequence>MFVGKRRRSRQFALLATALVAVLLSGTGATAQPASAPQSSGTESRGRPGDWPTWQKDLRGSRHNPAEREIKKSTLDKLELKWAFAFLGKERNRGQPAVVGNMLYVGGSNGKLHALNAKTGAAKWTFDTGTVDGEPGWITNSPAVARGKVYFGDNRGYLYAVGQHTGRLVWAQRIESNPYTLVTSSPLVYGGRVFVGVSSHENALFDPEADRNHPCCTFRGHVNSLDAETGSLRWRYYTVPTPQPVGTWPSGATHYGPSGAGVWGSPVVDPATATVYVGTGQNYSGSGGDFDSLLALDAWSGEVRWKRKMTPADTWRLQCALSEDPGYCPSRRDGTNLDWDVSASPNLFRVDGRTLVGVGQKKGTYHVMDAATGDIVWQRQLSTPMPNGGLSGIEWGSSYDGERIYAATWFADPGTLFALDPATGEILWQTPNPVDGCSWGGAAEHPDKCALGHAPAPTTTPGLVYEGSYDGKMRIYAADTGKVLWQYDVVRDFITVNGVPGRGNDIAGGGGAVVANGMLYIKTGYWSPYPNDKGNLLLAFGLRD</sequence>
<dbReference type="EMBL" id="BMMK01000001">
    <property type="protein sequence ID" value="GGM33830.1"/>
    <property type="molecule type" value="Genomic_DNA"/>
</dbReference>
<keyword evidence="3" id="KW-0560">Oxidoreductase</keyword>
<dbReference type="Proteomes" id="UP000637578">
    <property type="component" value="Unassembled WGS sequence"/>
</dbReference>
<evidence type="ECO:0000256" key="1">
    <source>
        <dbReference type="ARBA" id="ARBA00001931"/>
    </source>
</evidence>
<dbReference type="SMART" id="SM00564">
    <property type="entry name" value="PQQ"/>
    <property type="match status" value="6"/>
</dbReference>
<gene>
    <name evidence="8" type="ORF">GCM10012275_01530</name>
</gene>
<keyword evidence="9" id="KW-1185">Reference proteome</keyword>
<keyword evidence="5" id="KW-0732">Signal</keyword>
<evidence type="ECO:0000259" key="6">
    <source>
        <dbReference type="Pfam" id="PF01011"/>
    </source>
</evidence>
<dbReference type="PANTHER" id="PTHR32303">
    <property type="entry name" value="QUINOPROTEIN ALCOHOL DEHYDROGENASE (CYTOCHROME C)"/>
    <property type="match status" value="1"/>
</dbReference>
<dbReference type="InterPro" id="IPR011047">
    <property type="entry name" value="Quinoprotein_ADH-like_sf"/>
</dbReference>
<dbReference type="SUPFAM" id="SSF50998">
    <property type="entry name" value="Quinoprotein alcohol dehydrogenase-like"/>
    <property type="match status" value="1"/>
</dbReference>
<evidence type="ECO:0000256" key="4">
    <source>
        <dbReference type="SAM" id="MobiDB-lite"/>
    </source>
</evidence>
<dbReference type="PANTHER" id="PTHR32303:SF10">
    <property type="entry name" value="OUTER MEMBRANE PROTEIN ASSEMBLY FACTOR BAMB"/>
    <property type="match status" value="1"/>
</dbReference>
<accession>A0A8J3C9U6</accession>
<dbReference type="Pfam" id="PF01011">
    <property type="entry name" value="PQQ"/>
    <property type="match status" value="1"/>
</dbReference>
<comment type="caution">
    <text evidence="8">The sequence shown here is derived from an EMBL/GenBank/DDBJ whole genome shotgun (WGS) entry which is preliminary data.</text>
</comment>
<reference evidence="8" key="2">
    <citation type="submission" date="2020-09" db="EMBL/GenBank/DDBJ databases">
        <authorList>
            <person name="Sun Q."/>
            <person name="Zhou Y."/>
        </authorList>
    </citation>
    <scope>NUCLEOTIDE SEQUENCE</scope>
    <source>
        <strain evidence="8">CGMCC 4.5737</strain>
    </source>
</reference>
<evidence type="ECO:0000256" key="3">
    <source>
        <dbReference type="ARBA" id="ARBA00023002"/>
    </source>
</evidence>
<dbReference type="InterPro" id="IPR018391">
    <property type="entry name" value="PQQ_b-propeller_rpt"/>
</dbReference>
<evidence type="ECO:0000256" key="5">
    <source>
        <dbReference type="SAM" id="SignalP"/>
    </source>
</evidence>
<name>A0A8J3C9U6_9PSEU</name>
<evidence type="ECO:0000256" key="2">
    <source>
        <dbReference type="ARBA" id="ARBA00008156"/>
    </source>
</evidence>
<evidence type="ECO:0000259" key="7">
    <source>
        <dbReference type="Pfam" id="PF13360"/>
    </source>
</evidence>
<organism evidence="8 9">
    <name type="scientific">Longimycelium tulufanense</name>
    <dbReference type="NCBI Taxonomy" id="907463"/>
    <lineage>
        <taxon>Bacteria</taxon>
        <taxon>Bacillati</taxon>
        <taxon>Actinomycetota</taxon>
        <taxon>Actinomycetes</taxon>
        <taxon>Pseudonocardiales</taxon>
        <taxon>Pseudonocardiaceae</taxon>
        <taxon>Longimycelium</taxon>
    </lineage>
</organism>
<protein>
    <submittedName>
        <fullName evidence="8">Cytochrome CBB3</fullName>
    </submittedName>
</protein>
<feature type="compositionally biased region" description="Basic and acidic residues" evidence="4">
    <location>
        <begin position="56"/>
        <end position="67"/>
    </location>
</feature>
<dbReference type="Pfam" id="PF13360">
    <property type="entry name" value="PQQ_2"/>
    <property type="match status" value="1"/>
</dbReference>